<evidence type="ECO:0000256" key="5">
    <source>
        <dbReference type="ARBA" id="ARBA00023002"/>
    </source>
</evidence>
<sequence>MRAARFYGAGDVRIDDVEPAAIGPADVRVDVAACGICGTDVHEYEHAEYTPADPNPRSGASRPITIGHEFGGTVSEVGDDVTGVEVGNSVAVHPNIPCNDCRYCEDGAYNRCEDVLAVGLQTGEGGFAESAVIPAGQIHRLPQGVPAWQGALVEPLAVGLHAVRRSELCAGETAAVFGCGPIGLTVVHALRDAGAKRIFASEPNPVRREVALELGADVAVDPTESDAGEQIATATDGGVDTSFEFAGVAPAVNAAIESTRRGGCLTVGSMTSGTTSVALQKVVTGERTIRGTYCYGFPPLSFRTEFDAVIESLADGDVDVDTFVTRRIRLDNLVEKGIEELASPDTDHVKILVEP</sequence>
<dbReference type="AlphaFoldDB" id="A0A4C2ENW9"/>
<dbReference type="Gene3D" id="3.90.180.10">
    <property type="entry name" value="Medium-chain alcohol dehydrogenases, catalytic domain"/>
    <property type="match status" value="1"/>
</dbReference>
<dbReference type="GO" id="GO:0030554">
    <property type="term" value="F:adenyl nucleotide binding"/>
    <property type="evidence" value="ECO:0007669"/>
    <property type="project" value="UniProtKB-ARBA"/>
</dbReference>
<dbReference type="GO" id="GO:0005737">
    <property type="term" value="C:cytoplasm"/>
    <property type="evidence" value="ECO:0007669"/>
    <property type="project" value="TreeGrafter"/>
</dbReference>
<dbReference type="InterPro" id="IPR036291">
    <property type="entry name" value="NAD(P)-bd_dom_sf"/>
</dbReference>
<evidence type="ECO:0000259" key="8">
    <source>
        <dbReference type="Pfam" id="PF08240"/>
    </source>
</evidence>
<dbReference type="PROSITE" id="PS00059">
    <property type="entry name" value="ADH_ZINC"/>
    <property type="match status" value="1"/>
</dbReference>
<dbReference type="PANTHER" id="PTHR43161:SF23">
    <property type="entry name" value="(R,R)-BUTANEDIOL DEHYDROGENASE-RELATED"/>
    <property type="match status" value="1"/>
</dbReference>
<dbReference type="GO" id="GO:0000721">
    <property type="term" value="F:(R,R)-butanediol dehydrogenase activity"/>
    <property type="evidence" value="ECO:0007669"/>
    <property type="project" value="TreeGrafter"/>
</dbReference>
<keyword evidence="5" id="KW-0560">Oxidoreductase</keyword>
<dbReference type="PANTHER" id="PTHR43161">
    <property type="entry name" value="SORBITOL DEHYDROGENASE"/>
    <property type="match status" value="1"/>
</dbReference>
<dbReference type="GO" id="GO:0043168">
    <property type="term" value="F:anion binding"/>
    <property type="evidence" value="ECO:0007669"/>
    <property type="project" value="UniProtKB-ARBA"/>
</dbReference>
<dbReference type="InterPro" id="IPR013154">
    <property type="entry name" value="ADH-like_N"/>
</dbReference>
<dbReference type="Pfam" id="PF08240">
    <property type="entry name" value="ADH_N"/>
    <property type="match status" value="1"/>
</dbReference>
<name>A0A4C2ENW9_9EURY</name>
<evidence type="ECO:0000256" key="6">
    <source>
        <dbReference type="RuleBase" id="RU361277"/>
    </source>
</evidence>
<keyword evidence="10" id="KW-1185">Reference proteome</keyword>
<keyword evidence="4 6" id="KW-0862">Zinc</keyword>
<comment type="caution">
    <text evidence="9">The sequence shown here is derived from an EMBL/GenBank/DDBJ whole genome shotgun (WGS) entry which is preliminary data.</text>
</comment>
<dbReference type="Gene3D" id="3.40.50.720">
    <property type="entry name" value="NAD(P)-binding Rossmann-like Domain"/>
    <property type="match status" value="1"/>
</dbReference>
<evidence type="ECO:0000256" key="2">
    <source>
        <dbReference type="ARBA" id="ARBA00008072"/>
    </source>
</evidence>
<organism evidence="9 10">
    <name type="scientific">Haloarcula mannanilytica</name>
    <dbReference type="NCBI Taxonomy" id="2509225"/>
    <lineage>
        <taxon>Archaea</taxon>
        <taxon>Methanobacteriati</taxon>
        <taxon>Methanobacteriota</taxon>
        <taxon>Stenosarchaea group</taxon>
        <taxon>Halobacteria</taxon>
        <taxon>Halobacteriales</taxon>
        <taxon>Haloarculaceae</taxon>
        <taxon>Haloarcula</taxon>
    </lineage>
</organism>
<feature type="domain" description="Alcohol dehydrogenase-like C-terminal" evidence="7">
    <location>
        <begin position="181"/>
        <end position="311"/>
    </location>
</feature>
<comment type="cofactor">
    <cofactor evidence="1 6">
        <name>Zn(2+)</name>
        <dbReference type="ChEBI" id="CHEBI:29105"/>
    </cofactor>
</comment>
<dbReference type="EMBL" id="BIXZ01000014">
    <property type="protein sequence ID" value="GCF16046.1"/>
    <property type="molecule type" value="Genomic_DNA"/>
</dbReference>
<dbReference type="GO" id="GO:0034079">
    <property type="term" value="P:butanediol biosynthetic process"/>
    <property type="evidence" value="ECO:0007669"/>
    <property type="project" value="TreeGrafter"/>
</dbReference>
<feature type="domain" description="Alcohol dehydrogenase-like N-terminal" evidence="8">
    <location>
        <begin position="23"/>
        <end position="143"/>
    </location>
</feature>
<comment type="similarity">
    <text evidence="2 6">Belongs to the zinc-containing alcohol dehydrogenase family.</text>
</comment>
<dbReference type="Proteomes" id="UP000304382">
    <property type="component" value="Unassembled WGS sequence"/>
</dbReference>
<dbReference type="InterPro" id="IPR002328">
    <property type="entry name" value="ADH_Zn_CS"/>
</dbReference>
<evidence type="ECO:0000256" key="1">
    <source>
        <dbReference type="ARBA" id="ARBA00001947"/>
    </source>
</evidence>
<reference evidence="9 10" key="1">
    <citation type="submission" date="2019-02" db="EMBL/GenBank/DDBJ databases">
        <title>Haloarcula mannanilyticum sp. nov., a mannan degrading haloarchaeon isolated from commercial salt.</title>
        <authorList>
            <person name="Enomoto S."/>
            <person name="Shimane Y."/>
            <person name="Kamekura M."/>
            <person name="Ito T."/>
            <person name="Moriya O."/>
            <person name="Ihara K."/>
            <person name="Takahashi-Ando N."/>
            <person name="Fukushima Y."/>
            <person name="Yoshida Y."/>
            <person name="Usama R."/>
            <person name="Takai K."/>
            <person name="Minegishi H."/>
        </authorList>
    </citation>
    <scope>NUCLEOTIDE SEQUENCE [LARGE SCALE GENOMIC DNA]</scope>
    <source>
        <strain evidence="9 10">MD130-1</strain>
    </source>
</reference>
<accession>A0A4C2ENW9</accession>
<evidence type="ECO:0000313" key="10">
    <source>
        <dbReference type="Proteomes" id="UP000304382"/>
    </source>
</evidence>
<evidence type="ECO:0000313" key="9">
    <source>
        <dbReference type="EMBL" id="GCF16046.1"/>
    </source>
</evidence>
<dbReference type="SUPFAM" id="SSF50129">
    <property type="entry name" value="GroES-like"/>
    <property type="match status" value="1"/>
</dbReference>
<gene>
    <name evidence="9" type="ORF">Harman_39810</name>
</gene>
<dbReference type="Pfam" id="PF00107">
    <property type="entry name" value="ADH_zinc_N"/>
    <property type="match status" value="1"/>
</dbReference>
<dbReference type="SUPFAM" id="SSF51735">
    <property type="entry name" value="NAD(P)-binding Rossmann-fold domains"/>
    <property type="match status" value="1"/>
</dbReference>
<dbReference type="GO" id="GO:0008270">
    <property type="term" value="F:zinc ion binding"/>
    <property type="evidence" value="ECO:0007669"/>
    <property type="project" value="InterPro"/>
</dbReference>
<proteinExistence type="inferred from homology"/>
<dbReference type="CDD" id="cd08233">
    <property type="entry name" value="butanediol_DH_like"/>
    <property type="match status" value="1"/>
</dbReference>
<evidence type="ECO:0000259" key="7">
    <source>
        <dbReference type="Pfam" id="PF00107"/>
    </source>
</evidence>
<dbReference type="InterPro" id="IPR011032">
    <property type="entry name" value="GroES-like_sf"/>
</dbReference>
<protein>
    <submittedName>
        <fullName evidence="9">(R,R)-butanediol dehydrogenase</fullName>
    </submittedName>
</protein>
<keyword evidence="3 6" id="KW-0479">Metal-binding</keyword>
<dbReference type="OrthoDB" id="73567at2157"/>
<dbReference type="RefSeq" id="WP_137685431.1">
    <property type="nucleotide sequence ID" value="NZ_BIXZ01000014.1"/>
</dbReference>
<dbReference type="InterPro" id="IPR013149">
    <property type="entry name" value="ADH-like_C"/>
</dbReference>
<evidence type="ECO:0000256" key="4">
    <source>
        <dbReference type="ARBA" id="ARBA00022833"/>
    </source>
</evidence>
<evidence type="ECO:0000256" key="3">
    <source>
        <dbReference type="ARBA" id="ARBA00022723"/>
    </source>
</evidence>